<evidence type="ECO:0000313" key="3">
    <source>
        <dbReference type="EMBL" id="CAD8654671.1"/>
    </source>
</evidence>
<dbReference type="AlphaFoldDB" id="A0A7S0QX51"/>
<sequence length="665" mass="71399">MDFQSTSPLDLSNESSISPPATFTSASLNFSDHFVSTTSLSSDISTPLETTNATLASNVTVHSVISRAVTSLDLTSLEFATRLSDSTSQTASESTTFLTSAVENANTTVELVLVASTTELHESPDTSQSLVTVYTPSSVSLALNNTQSTSFPEYSTQLIEEGRMSSSTALGSLVITTSIIVPSSTTLGTGAPTMSITSPDSLFILPTSIPLQVLTGNYSLTSTSTSVDPAIFAKEQLIPGFESVGPVQVLMQTLKLGLPSPDSETVYHLPQPYEKIQILVPAGAWMSPTSSRRTPEQIPELTATVLSLPNSTEFPGVPCGPVVLLGPHNMLLQNPIFVSVPCVEPRPSLGAGWEAVVHLYTQNTKVRASAGGGAWQREMRPQTLAYSNGTAWGEAHILGPNAAFWISGENSGTIGLVTGFVVGGALVAAVAVVGTWAVSHQLQLNKKRAQSVFPSFPLAEEVSVEDDSFNFVFRTERRRSRRRKTSRYRTENFSQPGSGHGGEASFVVDLSAWSGQDASASAVETSGGCTPPQFRPFPHHNLHLEHQPLWLVTSPLRRIEPPVIVAVEITRFADDHDANEISCEVVDEPDPISYICENQGSAQYKQERPDYAGPRESSNALASNPDVQSRKVQENYDTTQGRVIATAVSADVREAMTERRVIRIV</sequence>
<keyword evidence="2" id="KW-0472">Membrane</keyword>
<name>A0A7S0QX51_9CRYP</name>
<feature type="region of interest" description="Disordered" evidence="1">
    <location>
        <begin position="608"/>
        <end position="632"/>
    </location>
</feature>
<keyword evidence="2" id="KW-0812">Transmembrane</keyword>
<proteinExistence type="predicted"/>
<organism evidence="3">
    <name type="scientific">Cryptomonas curvata</name>
    <dbReference type="NCBI Taxonomy" id="233186"/>
    <lineage>
        <taxon>Eukaryota</taxon>
        <taxon>Cryptophyceae</taxon>
        <taxon>Cryptomonadales</taxon>
        <taxon>Cryptomonadaceae</taxon>
        <taxon>Cryptomonas</taxon>
    </lineage>
</organism>
<dbReference type="EMBL" id="HBEZ01052508">
    <property type="protein sequence ID" value="CAD8654671.1"/>
    <property type="molecule type" value="Transcribed_RNA"/>
</dbReference>
<protein>
    <submittedName>
        <fullName evidence="3">Uncharacterized protein</fullName>
    </submittedName>
</protein>
<evidence type="ECO:0000256" key="2">
    <source>
        <dbReference type="SAM" id="Phobius"/>
    </source>
</evidence>
<reference evidence="3" key="1">
    <citation type="submission" date="2021-01" db="EMBL/GenBank/DDBJ databases">
        <authorList>
            <person name="Corre E."/>
            <person name="Pelletier E."/>
            <person name="Niang G."/>
            <person name="Scheremetjew M."/>
            <person name="Finn R."/>
            <person name="Kale V."/>
            <person name="Holt S."/>
            <person name="Cochrane G."/>
            <person name="Meng A."/>
            <person name="Brown T."/>
            <person name="Cohen L."/>
        </authorList>
    </citation>
    <scope>NUCLEOTIDE SEQUENCE</scope>
    <source>
        <strain evidence="3">CCAP979/52</strain>
    </source>
</reference>
<keyword evidence="2" id="KW-1133">Transmembrane helix</keyword>
<gene>
    <name evidence="3" type="ORF">CCUR1050_LOCUS28809</name>
</gene>
<accession>A0A7S0QX51</accession>
<feature type="region of interest" description="Disordered" evidence="1">
    <location>
        <begin position="483"/>
        <end position="502"/>
    </location>
</feature>
<feature type="transmembrane region" description="Helical" evidence="2">
    <location>
        <begin position="414"/>
        <end position="438"/>
    </location>
</feature>
<evidence type="ECO:0000256" key="1">
    <source>
        <dbReference type="SAM" id="MobiDB-lite"/>
    </source>
</evidence>
<feature type="compositionally biased region" description="Polar residues" evidence="1">
    <location>
        <begin position="616"/>
        <end position="627"/>
    </location>
</feature>